<keyword evidence="9" id="KW-0547">Nucleotide-binding</keyword>
<keyword evidence="9" id="KW-0067">ATP-binding</keyword>
<dbReference type="InterPro" id="IPR003838">
    <property type="entry name" value="ABC3_permease_C"/>
</dbReference>
<evidence type="ECO:0000259" key="7">
    <source>
        <dbReference type="Pfam" id="PF02687"/>
    </source>
</evidence>
<dbReference type="EMBL" id="AP027272">
    <property type="protein sequence ID" value="BDX06910.1"/>
    <property type="molecule type" value="Genomic_DNA"/>
</dbReference>
<organism evidence="9 10">
    <name type="scientific">Planctobacterium marinum</name>
    <dbReference type="NCBI Taxonomy" id="1631968"/>
    <lineage>
        <taxon>Bacteria</taxon>
        <taxon>Pseudomonadati</taxon>
        <taxon>Pseudomonadota</taxon>
        <taxon>Gammaproteobacteria</taxon>
        <taxon>Alteromonadales</taxon>
        <taxon>Alteromonadaceae</taxon>
        <taxon>Planctobacterium</taxon>
    </lineage>
</organism>
<reference evidence="9" key="1">
    <citation type="submission" date="2023-01" db="EMBL/GenBank/DDBJ databases">
        <title>Complete genome sequence of Planctobacterium marinum strain Dej080120_11.</title>
        <authorList>
            <person name="Ueki S."/>
            <person name="Maruyama F."/>
        </authorList>
    </citation>
    <scope>NUCLEOTIDE SEQUENCE</scope>
    <source>
        <strain evidence="9">Dej080120_11</strain>
    </source>
</reference>
<evidence type="ECO:0000313" key="10">
    <source>
        <dbReference type="Proteomes" id="UP001333710"/>
    </source>
</evidence>
<dbReference type="InterPro" id="IPR050250">
    <property type="entry name" value="Macrolide_Exporter_MacB"/>
</dbReference>
<dbReference type="Pfam" id="PF12704">
    <property type="entry name" value="MacB_PCD"/>
    <property type="match status" value="1"/>
</dbReference>
<feature type="transmembrane region" description="Helical" evidence="6">
    <location>
        <begin position="310"/>
        <end position="334"/>
    </location>
</feature>
<evidence type="ECO:0000256" key="1">
    <source>
        <dbReference type="ARBA" id="ARBA00004651"/>
    </source>
</evidence>
<feature type="domain" description="ABC3 transporter permease C-terminal" evidence="7">
    <location>
        <begin position="314"/>
        <end position="430"/>
    </location>
</feature>
<feature type="domain" description="MacB-like periplasmic core" evidence="8">
    <location>
        <begin position="20"/>
        <end position="216"/>
    </location>
</feature>
<keyword evidence="5 6" id="KW-0472">Membrane</keyword>
<evidence type="ECO:0000256" key="5">
    <source>
        <dbReference type="ARBA" id="ARBA00023136"/>
    </source>
</evidence>
<evidence type="ECO:0000256" key="3">
    <source>
        <dbReference type="ARBA" id="ARBA00022692"/>
    </source>
</evidence>
<gene>
    <name evidence="9" type="primary">ybjZ_2</name>
    <name evidence="9" type="ORF">MACH26_24310</name>
</gene>
<dbReference type="Pfam" id="PF02687">
    <property type="entry name" value="FtsX"/>
    <property type="match status" value="1"/>
</dbReference>
<dbReference type="Proteomes" id="UP001333710">
    <property type="component" value="Chromosome"/>
</dbReference>
<evidence type="ECO:0000256" key="6">
    <source>
        <dbReference type="SAM" id="Phobius"/>
    </source>
</evidence>
<dbReference type="RefSeq" id="WP_338292905.1">
    <property type="nucleotide sequence ID" value="NZ_AP027272.1"/>
</dbReference>
<dbReference type="GO" id="GO:0005524">
    <property type="term" value="F:ATP binding"/>
    <property type="evidence" value="ECO:0007669"/>
    <property type="project" value="UniProtKB-KW"/>
</dbReference>
<dbReference type="PANTHER" id="PTHR30572">
    <property type="entry name" value="MEMBRANE COMPONENT OF TRANSPORTER-RELATED"/>
    <property type="match status" value="1"/>
</dbReference>
<keyword evidence="3 6" id="KW-0812">Transmembrane</keyword>
<dbReference type="PANTHER" id="PTHR30572:SF18">
    <property type="entry name" value="ABC-TYPE MACROLIDE FAMILY EXPORT SYSTEM PERMEASE COMPONENT 2"/>
    <property type="match status" value="1"/>
</dbReference>
<evidence type="ECO:0000313" key="9">
    <source>
        <dbReference type="EMBL" id="BDX06910.1"/>
    </source>
</evidence>
<evidence type="ECO:0000256" key="4">
    <source>
        <dbReference type="ARBA" id="ARBA00022989"/>
    </source>
</evidence>
<dbReference type="GO" id="GO:0022857">
    <property type="term" value="F:transmembrane transporter activity"/>
    <property type="evidence" value="ECO:0007669"/>
    <property type="project" value="TreeGrafter"/>
</dbReference>
<accession>A0AA48HYG1</accession>
<protein>
    <submittedName>
        <fullName evidence="9">ABC transporter ATP-binding protein</fullName>
    </submittedName>
</protein>
<feature type="transmembrane region" description="Helical" evidence="6">
    <location>
        <begin position="400"/>
        <end position="420"/>
    </location>
</feature>
<sequence>MMSYYFRLALISMRRNPVLSTLMVLAIALGIGACMTTITVNYLMSNNPIKHKSDVLFHVQLDNWGPYEAAVDPNDPPFQMTWTDVNNLQKAERAYRQAAMAKSGGVVVPADTNIKPFQAGYRLTYGDFFTMFDVPFLYGSGWDSEADSNGRHVVVLTKEINETLFGGKDSIGENVTLSGEIFTVVGVIDEWHPIPKFYDLNNDDFGRPSELFMPLSLKLSMKLPSWGNVNCWKSPDEDGFEGFLNSECVNFQFWVELNNPGERADYAQFLNNYVNEQKTFGRFPRPLNNRLNNVQEWLEYNEVVADDAQIMMWLSLMFLVVCLLNTIGLMLSKFMGKSSEIGLRRAVGATKKDLFIQHTVETACIGIAGGIVGLGLSFFGLQGLRALYGEFADKLTSLDMNMAILAILLSLVATIIAGLYPTWRACSIAPASQLKSQ</sequence>
<dbReference type="AlphaFoldDB" id="A0AA48HYG1"/>
<keyword evidence="10" id="KW-1185">Reference proteome</keyword>
<dbReference type="PROSITE" id="PS51257">
    <property type="entry name" value="PROKAR_LIPOPROTEIN"/>
    <property type="match status" value="1"/>
</dbReference>
<name>A0AA48HYG1_9ALTE</name>
<dbReference type="InterPro" id="IPR025857">
    <property type="entry name" value="MacB_PCD"/>
</dbReference>
<keyword evidence="2" id="KW-1003">Cell membrane</keyword>
<evidence type="ECO:0000259" key="8">
    <source>
        <dbReference type="Pfam" id="PF12704"/>
    </source>
</evidence>
<evidence type="ECO:0000256" key="2">
    <source>
        <dbReference type="ARBA" id="ARBA00022475"/>
    </source>
</evidence>
<dbReference type="GO" id="GO:0005886">
    <property type="term" value="C:plasma membrane"/>
    <property type="evidence" value="ECO:0007669"/>
    <property type="project" value="UniProtKB-SubCell"/>
</dbReference>
<keyword evidence="4 6" id="KW-1133">Transmembrane helix</keyword>
<feature type="transmembrane region" description="Helical" evidence="6">
    <location>
        <begin position="355"/>
        <end position="380"/>
    </location>
</feature>
<dbReference type="KEGG" id="pmaw:MACH26_24310"/>
<proteinExistence type="predicted"/>
<comment type="subcellular location">
    <subcellularLocation>
        <location evidence="1">Cell membrane</location>
        <topology evidence="1">Multi-pass membrane protein</topology>
    </subcellularLocation>
</comment>